<dbReference type="Proteomes" id="UP000032680">
    <property type="component" value="Unassembled WGS sequence"/>
</dbReference>
<feature type="compositionally biased region" description="Pro residues" evidence="1">
    <location>
        <begin position="36"/>
        <end position="49"/>
    </location>
</feature>
<sequence>MTTHPPREHLFETAARRWSAPSAVDAIASLIGEMGSPPPTDAPRAPAPQPAAAVPPVAERHAADGTADATQPAESGGGGSAQVRPVVPAASLWRLARRHGATGRRNREDEEIRLIAQQVQRAMDLPCDAPARNAVMISSARPGEGRTHVALNLALALAETTAGGVVLADLDPGQHALTRQLAAHAGDAADDAASLLPTGVPGLSILPARMGGGGATADGTGVARRIGAAERVIRLAGAWPRRLIVLDAPPCLSDSDVSGLAAVVGHALLVVGAGTTPRNAVEASLDLLHPCANLALVLNNVRVRTGFRFGDYR</sequence>
<dbReference type="EMBL" id="BANB01000156">
    <property type="protein sequence ID" value="GAN76741.1"/>
    <property type="molecule type" value="Genomic_DNA"/>
</dbReference>
<evidence type="ECO:0000313" key="3">
    <source>
        <dbReference type="Proteomes" id="UP000032680"/>
    </source>
</evidence>
<proteinExistence type="predicted"/>
<accession>A0A0D6P5X9</accession>
<evidence type="ECO:0000256" key="1">
    <source>
        <dbReference type="SAM" id="MobiDB-lite"/>
    </source>
</evidence>
<dbReference type="AlphaFoldDB" id="A0A0D6P5X9"/>
<dbReference type="PANTHER" id="PTHR32309:SF13">
    <property type="entry name" value="FERRIC ENTEROBACTIN TRANSPORT PROTEIN FEPE"/>
    <property type="match status" value="1"/>
</dbReference>
<organism evidence="2 3">
    <name type="scientific">Acidisphaera rubrifaciens HS-AP3</name>
    <dbReference type="NCBI Taxonomy" id="1231350"/>
    <lineage>
        <taxon>Bacteria</taxon>
        <taxon>Pseudomonadati</taxon>
        <taxon>Pseudomonadota</taxon>
        <taxon>Alphaproteobacteria</taxon>
        <taxon>Acetobacterales</taxon>
        <taxon>Acetobacteraceae</taxon>
        <taxon>Acidisphaera</taxon>
    </lineage>
</organism>
<protein>
    <submittedName>
        <fullName evidence="2">Uncharacterized protein</fullName>
    </submittedName>
</protein>
<gene>
    <name evidence="2" type="ORF">Asru_0156_11</name>
</gene>
<dbReference type="InterPro" id="IPR027417">
    <property type="entry name" value="P-loop_NTPase"/>
</dbReference>
<dbReference type="InterPro" id="IPR050445">
    <property type="entry name" value="Bact_polysacc_biosynth/exp"/>
</dbReference>
<dbReference type="RefSeq" id="WP_048860618.1">
    <property type="nucleotide sequence ID" value="NZ_BANB01000156.1"/>
</dbReference>
<dbReference type="GO" id="GO:0005886">
    <property type="term" value="C:plasma membrane"/>
    <property type="evidence" value="ECO:0007669"/>
    <property type="project" value="TreeGrafter"/>
</dbReference>
<dbReference type="Gene3D" id="3.40.50.300">
    <property type="entry name" value="P-loop containing nucleotide triphosphate hydrolases"/>
    <property type="match status" value="1"/>
</dbReference>
<comment type="caution">
    <text evidence="2">The sequence shown here is derived from an EMBL/GenBank/DDBJ whole genome shotgun (WGS) entry which is preliminary data.</text>
</comment>
<keyword evidence="3" id="KW-1185">Reference proteome</keyword>
<dbReference type="OrthoDB" id="230260at2"/>
<dbReference type="GO" id="GO:0004713">
    <property type="term" value="F:protein tyrosine kinase activity"/>
    <property type="evidence" value="ECO:0007669"/>
    <property type="project" value="TreeGrafter"/>
</dbReference>
<feature type="region of interest" description="Disordered" evidence="1">
    <location>
        <begin position="31"/>
        <end position="85"/>
    </location>
</feature>
<name>A0A0D6P5X9_9PROT</name>
<reference evidence="2 3" key="1">
    <citation type="submission" date="2012-11" db="EMBL/GenBank/DDBJ databases">
        <title>Whole genome sequence of Acidisphaera rubrifaciens HS-AP3.</title>
        <authorList>
            <person name="Azuma Y."/>
            <person name="Higashiura N."/>
            <person name="Hirakawa H."/>
            <person name="Matsushita K."/>
        </authorList>
    </citation>
    <scope>NUCLEOTIDE SEQUENCE [LARGE SCALE GENOMIC DNA]</scope>
    <source>
        <strain evidence="2 3">HS-AP3</strain>
    </source>
</reference>
<evidence type="ECO:0000313" key="2">
    <source>
        <dbReference type="EMBL" id="GAN76741.1"/>
    </source>
</evidence>
<dbReference type="PANTHER" id="PTHR32309">
    <property type="entry name" value="TYROSINE-PROTEIN KINASE"/>
    <property type="match status" value="1"/>
</dbReference>
<dbReference type="SUPFAM" id="SSF52540">
    <property type="entry name" value="P-loop containing nucleoside triphosphate hydrolases"/>
    <property type="match status" value="1"/>
</dbReference>